<keyword evidence="7" id="KW-1185">Reference proteome</keyword>
<keyword evidence="3" id="KW-0274">FAD</keyword>
<accession>A0A517REK0</accession>
<dbReference type="Proteomes" id="UP000317171">
    <property type="component" value="Chromosome"/>
</dbReference>
<organism evidence="6 7">
    <name type="scientific">Gimesia alba</name>
    <dbReference type="NCBI Taxonomy" id="2527973"/>
    <lineage>
        <taxon>Bacteria</taxon>
        <taxon>Pseudomonadati</taxon>
        <taxon>Planctomycetota</taxon>
        <taxon>Planctomycetia</taxon>
        <taxon>Planctomycetales</taxon>
        <taxon>Planctomycetaceae</taxon>
        <taxon>Gimesia</taxon>
    </lineage>
</organism>
<dbReference type="OrthoDB" id="9767256at2"/>
<evidence type="ECO:0000313" key="6">
    <source>
        <dbReference type="EMBL" id="QDT42294.1"/>
    </source>
</evidence>
<keyword evidence="4 6" id="KW-0560">Oxidoreductase</keyword>
<dbReference type="AlphaFoldDB" id="A0A517REK0"/>
<name>A0A517REK0_9PLAN</name>
<dbReference type="InterPro" id="IPR036318">
    <property type="entry name" value="FAD-bd_PCMH-like_sf"/>
</dbReference>
<dbReference type="InterPro" id="IPR016166">
    <property type="entry name" value="FAD-bd_PCMH"/>
</dbReference>
<dbReference type="SUPFAM" id="SSF56176">
    <property type="entry name" value="FAD-binding/transporter-associated domain-like"/>
    <property type="match status" value="1"/>
</dbReference>
<dbReference type="InterPro" id="IPR016164">
    <property type="entry name" value="FAD-linked_Oxase-like_C"/>
</dbReference>
<evidence type="ECO:0000256" key="2">
    <source>
        <dbReference type="ARBA" id="ARBA00022630"/>
    </source>
</evidence>
<dbReference type="Pfam" id="PF01565">
    <property type="entry name" value="FAD_binding_4"/>
    <property type="match status" value="1"/>
</dbReference>
<dbReference type="GO" id="GO:0071949">
    <property type="term" value="F:FAD binding"/>
    <property type="evidence" value="ECO:0007669"/>
    <property type="project" value="InterPro"/>
</dbReference>
<dbReference type="GO" id="GO:0016491">
    <property type="term" value="F:oxidoreductase activity"/>
    <property type="evidence" value="ECO:0007669"/>
    <property type="project" value="UniProtKB-KW"/>
</dbReference>
<dbReference type="PANTHER" id="PTHR11748">
    <property type="entry name" value="D-LACTATE DEHYDROGENASE"/>
    <property type="match status" value="1"/>
</dbReference>
<dbReference type="PANTHER" id="PTHR11748:SF103">
    <property type="entry name" value="GLYCOLATE OXIDASE SUBUNIT GLCE"/>
    <property type="match status" value="1"/>
</dbReference>
<dbReference type="InterPro" id="IPR004113">
    <property type="entry name" value="FAD-bd_oxidored_4_C"/>
</dbReference>
<dbReference type="RefSeq" id="WP_145215275.1">
    <property type="nucleotide sequence ID" value="NZ_CP036269.1"/>
</dbReference>
<evidence type="ECO:0000313" key="7">
    <source>
        <dbReference type="Proteomes" id="UP000317171"/>
    </source>
</evidence>
<evidence type="ECO:0000259" key="5">
    <source>
        <dbReference type="PROSITE" id="PS51387"/>
    </source>
</evidence>
<gene>
    <name evidence="6" type="ORF">Pan241w_23770</name>
</gene>
<dbReference type="InterPro" id="IPR006094">
    <property type="entry name" value="Oxid_FAD_bind_N"/>
</dbReference>
<comment type="cofactor">
    <cofactor evidence="1">
        <name>FAD</name>
        <dbReference type="ChEBI" id="CHEBI:57692"/>
    </cofactor>
</comment>
<dbReference type="KEGG" id="gaz:Pan241w_23770"/>
<protein>
    <submittedName>
        <fullName evidence="6">Putative FAD-linked oxidoreductase</fullName>
        <ecNumber evidence="6">1.-.-.-</ecNumber>
    </submittedName>
</protein>
<dbReference type="Pfam" id="PF02913">
    <property type="entry name" value="FAD-oxidase_C"/>
    <property type="match status" value="2"/>
</dbReference>
<dbReference type="Gene3D" id="3.30.465.10">
    <property type="match status" value="1"/>
</dbReference>
<reference evidence="6 7" key="1">
    <citation type="submission" date="2019-02" db="EMBL/GenBank/DDBJ databases">
        <title>Deep-cultivation of Planctomycetes and their phenomic and genomic characterization uncovers novel biology.</title>
        <authorList>
            <person name="Wiegand S."/>
            <person name="Jogler M."/>
            <person name="Boedeker C."/>
            <person name="Pinto D."/>
            <person name="Vollmers J."/>
            <person name="Rivas-Marin E."/>
            <person name="Kohn T."/>
            <person name="Peeters S.H."/>
            <person name="Heuer A."/>
            <person name="Rast P."/>
            <person name="Oberbeckmann S."/>
            <person name="Bunk B."/>
            <person name="Jeske O."/>
            <person name="Meyerdierks A."/>
            <person name="Storesund J.E."/>
            <person name="Kallscheuer N."/>
            <person name="Luecker S."/>
            <person name="Lage O.M."/>
            <person name="Pohl T."/>
            <person name="Merkel B.J."/>
            <person name="Hornburger P."/>
            <person name="Mueller R.-W."/>
            <person name="Bruemmer F."/>
            <person name="Labrenz M."/>
            <person name="Spormann A.M."/>
            <person name="Op den Camp H."/>
            <person name="Overmann J."/>
            <person name="Amann R."/>
            <person name="Jetten M.S.M."/>
            <person name="Mascher T."/>
            <person name="Medema M.H."/>
            <person name="Devos D.P."/>
            <person name="Kaster A.-K."/>
            <person name="Ovreas L."/>
            <person name="Rohde M."/>
            <person name="Galperin M.Y."/>
            <person name="Jogler C."/>
        </authorList>
    </citation>
    <scope>NUCLEOTIDE SEQUENCE [LARGE SCALE GENOMIC DNA]</scope>
    <source>
        <strain evidence="6 7">Pan241w</strain>
    </source>
</reference>
<feature type="domain" description="FAD-binding PCMH-type" evidence="5">
    <location>
        <begin position="4"/>
        <end position="184"/>
    </location>
</feature>
<evidence type="ECO:0000256" key="3">
    <source>
        <dbReference type="ARBA" id="ARBA00022827"/>
    </source>
</evidence>
<dbReference type="SUPFAM" id="SSF55103">
    <property type="entry name" value="FAD-linked oxidases, C-terminal domain"/>
    <property type="match status" value="1"/>
</dbReference>
<evidence type="ECO:0000256" key="1">
    <source>
        <dbReference type="ARBA" id="ARBA00001974"/>
    </source>
</evidence>
<proteinExistence type="predicted"/>
<keyword evidence="2" id="KW-0285">Flavoprotein</keyword>
<dbReference type="PROSITE" id="PS51387">
    <property type="entry name" value="FAD_PCMH"/>
    <property type="match status" value="1"/>
</dbReference>
<evidence type="ECO:0000256" key="4">
    <source>
        <dbReference type="ARBA" id="ARBA00023002"/>
    </source>
</evidence>
<dbReference type="InterPro" id="IPR016169">
    <property type="entry name" value="FAD-bd_PCMH_sub2"/>
</dbReference>
<dbReference type="EMBL" id="CP036269">
    <property type="protein sequence ID" value="QDT42294.1"/>
    <property type="molecule type" value="Genomic_DNA"/>
</dbReference>
<dbReference type="EC" id="1.-.-.-" evidence="6"/>
<sequence>MSPTHSGSQEEFVPASQTELSRFMTDNTAAAQKQIFPVGGRTSLSVCCPASQSGTLICTSQLNRVIDYPVRDMTITVEAGMRLDQLNEIVSAEGQRLPIDVPQSNRATVGGVIATNTCGPRRFSYGTIRDYVIGISAIDGKGNLFKSGGRVVKNVAGYDLSKMLVGSLGTLAVISQVSLNLRPKPETMSMVWFAFDSFQNADRALEAIVTSGTRPTAVEYCNSKAARQIAAESRSELPSEHQVVCVCFEGPANVVNWQADQIREEWKTFSPLSSQIVGAEKATKLYNAFTEYQTSSDDPVTLKAVLLPSQMMKFVEAASQLNIAVQAHAADGIVFGHLPDSASSLEDVQQILQQLQKAISPQTGHLTIYQCESEWAESLPLFCSAPSGWALMQQLKNALDPDQLLNAQRFSELVEA</sequence>